<gene>
    <name evidence="1" type="ORF">CBM2613_P30028</name>
</gene>
<organism evidence="1 2">
    <name type="scientific">Cupriavidus taiwanensis</name>
    <dbReference type="NCBI Taxonomy" id="164546"/>
    <lineage>
        <taxon>Bacteria</taxon>
        <taxon>Pseudomonadati</taxon>
        <taxon>Pseudomonadota</taxon>
        <taxon>Betaproteobacteria</taxon>
        <taxon>Burkholderiales</taxon>
        <taxon>Burkholderiaceae</taxon>
        <taxon>Cupriavidus</taxon>
    </lineage>
</organism>
<proteinExistence type="predicted"/>
<name>A0A375EDK5_9BURK</name>
<dbReference type="EMBL" id="LT976981">
    <property type="protein sequence ID" value="SOZ74516.1"/>
    <property type="molecule type" value="Genomic_DNA"/>
</dbReference>
<accession>A0A375EDK5</accession>
<evidence type="ECO:0000313" key="2">
    <source>
        <dbReference type="Proteomes" id="UP000256952"/>
    </source>
</evidence>
<dbReference type="Proteomes" id="UP000256952">
    <property type="component" value="Plasmid CBM2613_p"/>
</dbReference>
<reference evidence="2" key="1">
    <citation type="submission" date="2018-01" db="EMBL/GenBank/DDBJ databases">
        <authorList>
            <person name="Gaut B.S."/>
            <person name="Morton B.R."/>
            <person name="Clegg M.T."/>
            <person name="Duvall M.R."/>
        </authorList>
    </citation>
    <scope>NUCLEOTIDE SEQUENCE [LARGE SCALE GENOMIC DNA]</scope>
    <source>
        <plasmid evidence="2">Plasmid cbm2613_p</plasmid>
    </source>
</reference>
<protein>
    <submittedName>
        <fullName evidence="1">Uncharacterized protein</fullName>
    </submittedName>
</protein>
<sequence length="86" mass="9861">MSVLVSKRSTCFRKWESRSAKCIAGITQALITATTDLRYSHVIWTLLSQVLYGTSRRRRGKIEHEQGDRSGVLASSERLFIIYIQE</sequence>
<geneLocation type="plasmid" evidence="2">
    <name>cbm2613_p</name>
</geneLocation>
<evidence type="ECO:0000313" key="1">
    <source>
        <dbReference type="EMBL" id="SOZ74516.1"/>
    </source>
</evidence>
<keyword evidence="1" id="KW-0614">Plasmid</keyword>
<dbReference type="AlphaFoldDB" id="A0A375EDK5"/>